<proteinExistence type="predicted"/>
<evidence type="ECO:0000313" key="3">
    <source>
        <dbReference type="Proteomes" id="UP000320042"/>
    </source>
</evidence>
<dbReference type="Proteomes" id="UP000320042">
    <property type="component" value="Unassembled WGS sequence"/>
</dbReference>
<dbReference type="EMBL" id="VOEJ01000008">
    <property type="protein sequence ID" value="TWR25907.1"/>
    <property type="molecule type" value="Genomic_DNA"/>
</dbReference>
<keyword evidence="3" id="KW-1185">Reference proteome</keyword>
<dbReference type="RefSeq" id="WP_146383065.1">
    <property type="nucleotide sequence ID" value="NZ_VOEJ01000008.1"/>
</dbReference>
<accession>A0A563U3I5</accession>
<dbReference type="AlphaFoldDB" id="A0A563U3I5"/>
<name>A0A563U3I5_9SPHI</name>
<gene>
    <name evidence="2" type="ORF">FPZ43_16640</name>
</gene>
<comment type="caution">
    <text evidence="2">The sequence shown here is derived from an EMBL/GenBank/DDBJ whole genome shotgun (WGS) entry which is preliminary data.</text>
</comment>
<sequence length="243" mass="27845">MDRSITAMLLLTLTALCACQSKIEKQQKAAKPKQAPPHTTVVQNKKEQPAHTAKMTFVKYIDDGDYFQLIARKGDSTFSFINETDPSRSLNRGDQIQITWKDGTVTMPGDNDVEAPAQLLRYVKKISDGPVSVFRKVYGKKLKYTWPTDEHFTSSYLDKLYMQTEYYLSKTTNPLLQLAIKNQDQLTYSIESRERNNHNYKVIGIAPIGTNGANVVQWLYIGDEEDDQIYEYDLPEDRLVPFD</sequence>
<organism evidence="2 3">
    <name type="scientific">Mucilaginibacter pallidiroseus</name>
    <dbReference type="NCBI Taxonomy" id="2599295"/>
    <lineage>
        <taxon>Bacteria</taxon>
        <taxon>Pseudomonadati</taxon>
        <taxon>Bacteroidota</taxon>
        <taxon>Sphingobacteriia</taxon>
        <taxon>Sphingobacteriales</taxon>
        <taxon>Sphingobacteriaceae</taxon>
        <taxon>Mucilaginibacter</taxon>
    </lineage>
</organism>
<protein>
    <submittedName>
        <fullName evidence="2">Uncharacterized protein</fullName>
    </submittedName>
</protein>
<evidence type="ECO:0000256" key="1">
    <source>
        <dbReference type="SAM" id="MobiDB-lite"/>
    </source>
</evidence>
<feature type="region of interest" description="Disordered" evidence="1">
    <location>
        <begin position="27"/>
        <end position="48"/>
    </location>
</feature>
<dbReference type="OrthoDB" id="770741at2"/>
<reference evidence="2 3" key="1">
    <citation type="submission" date="2019-07" db="EMBL/GenBank/DDBJ databases">
        <authorList>
            <person name="Kim J."/>
        </authorList>
    </citation>
    <scope>NUCLEOTIDE SEQUENCE [LARGE SCALE GENOMIC DNA]</scope>
    <source>
        <strain evidence="3">dk17</strain>
    </source>
</reference>
<dbReference type="PROSITE" id="PS51257">
    <property type="entry name" value="PROKAR_LIPOPROTEIN"/>
    <property type="match status" value="1"/>
</dbReference>
<evidence type="ECO:0000313" key="2">
    <source>
        <dbReference type="EMBL" id="TWR25907.1"/>
    </source>
</evidence>